<keyword evidence="9" id="KW-1185">Reference proteome</keyword>
<protein>
    <recommendedName>
        <fullName evidence="7">Rhodopsin domain-containing protein</fullName>
    </recommendedName>
</protein>
<dbReference type="PANTHER" id="PTHR33048">
    <property type="entry name" value="PTH11-LIKE INTEGRAL MEMBRANE PROTEIN (AFU_ORTHOLOGUE AFUA_5G11245)"/>
    <property type="match status" value="1"/>
</dbReference>
<evidence type="ECO:0000313" key="9">
    <source>
        <dbReference type="Proteomes" id="UP000799770"/>
    </source>
</evidence>
<keyword evidence="3 6" id="KW-1133">Transmembrane helix</keyword>
<feature type="domain" description="Rhodopsin" evidence="7">
    <location>
        <begin position="128"/>
        <end position="318"/>
    </location>
</feature>
<name>A0A6A5ZL67_9PLEO</name>
<sequence>MTSSSVPVRPSGVPEAIWDLPVLPPPPGHVSNFDHPVTRNNELIIISAVFLTLMVLAVAMRFSVRRAGTELIGWESCELVYQVRWYLLKGQSDVYHRRTCIDLYECTYDSEYDGPSEERRIRSQLSLGLHNGFGRHMWDNGKKPMNQTSAAYTIAVCFAKLFVFQVYLRLFYIVQRTKLLIWFGIVFNVLSSLAFLGVTIGLAVECLDGDGAAIQFCTNVSKSVTSQAAINVLLDFYILFIPLHEVFRLRLPRERKVGVAAVFAVGFLACAASVVRLGWTINNLRETDTTWAAVLTSELSIVEVNMVIIAPCLLFMPAFIKSSRAELSTLRSRLLSSSASSKESEKNLPLRNKFAGDIQQPYRQIRKRQSIELEFLTEAVEVTRSSTTIPPRAYFPTN</sequence>
<dbReference type="Proteomes" id="UP000799770">
    <property type="component" value="Unassembled WGS sequence"/>
</dbReference>
<evidence type="ECO:0000259" key="7">
    <source>
        <dbReference type="Pfam" id="PF20684"/>
    </source>
</evidence>
<feature type="transmembrane region" description="Helical" evidence="6">
    <location>
        <begin position="179"/>
        <end position="204"/>
    </location>
</feature>
<evidence type="ECO:0000256" key="4">
    <source>
        <dbReference type="ARBA" id="ARBA00023136"/>
    </source>
</evidence>
<evidence type="ECO:0000256" key="2">
    <source>
        <dbReference type="ARBA" id="ARBA00022692"/>
    </source>
</evidence>
<dbReference type="OrthoDB" id="444631at2759"/>
<evidence type="ECO:0000256" key="1">
    <source>
        <dbReference type="ARBA" id="ARBA00004141"/>
    </source>
</evidence>
<feature type="transmembrane region" description="Helical" evidence="6">
    <location>
        <begin position="259"/>
        <end position="279"/>
    </location>
</feature>
<gene>
    <name evidence="8" type="ORF">BDV96DRAFT_642208</name>
</gene>
<feature type="transmembrane region" description="Helical" evidence="6">
    <location>
        <begin position="224"/>
        <end position="247"/>
    </location>
</feature>
<keyword evidence="2 6" id="KW-0812">Transmembrane</keyword>
<dbReference type="AlphaFoldDB" id="A0A6A5ZL67"/>
<dbReference type="Pfam" id="PF20684">
    <property type="entry name" value="Fung_rhodopsin"/>
    <property type="match status" value="1"/>
</dbReference>
<feature type="transmembrane region" description="Helical" evidence="6">
    <location>
        <begin position="299"/>
        <end position="320"/>
    </location>
</feature>
<feature type="transmembrane region" description="Helical" evidence="6">
    <location>
        <begin position="43"/>
        <end position="64"/>
    </location>
</feature>
<comment type="subcellular location">
    <subcellularLocation>
        <location evidence="1">Membrane</location>
        <topology evidence="1">Multi-pass membrane protein</topology>
    </subcellularLocation>
</comment>
<accession>A0A6A5ZL67</accession>
<evidence type="ECO:0000256" key="6">
    <source>
        <dbReference type="SAM" id="Phobius"/>
    </source>
</evidence>
<organism evidence="8 9">
    <name type="scientific">Lophiotrema nucula</name>
    <dbReference type="NCBI Taxonomy" id="690887"/>
    <lineage>
        <taxon>Eukaryota</taxon>
        <taxon>Fungi</taxon>
        <taxon>Dikarya</taxon>
        <taxon>Ascomycota</taxon>
        <taxon>Pezizomycotina</taxon>
        <taxon>Dothideomycetes</taxon>
        <taxon>Pleosporomycetidae</taxon>
        <taxon>Pleosporales</taxon>
        <taxon>Lophiotremataceae</taxon>
        <taxon>Lophiotrema</taxon>
    </lineage>
</organism>
<dbReference type="EMBL" id="ML977314">
    <property type="protein sequence ID" value="KAF2120380.1"/>
    <property type="molecule type" value="Genomic_DNA"/>
</dbReference>
<dbReference type="InterPro" id="IPR049326">
    <property type="entry name" value="Rhodopsin_dom_fungi"/>
</dbReference>
<dbReference type="InterPro" id="IPR052337">
    <property type="entry name" value="SAT4-like"/>
</dbReference>
<feature type="transmembrane region" description="Helical" evidence="6">
    <location>
        <begin position="150"/>
        <end position="172"/>
    </location>
</feature>
<evidence type="ECO:0000313" key="8">
    <source>
        <dbReference type="EMBL" id="KAF2120380.1"/>
    </source>
</evidence>
<dbReference type="GO" id="GO:0016020">
    <property type="term" value="C:membrane"/>
    <property type="evidence" value="ECO:0007669"/>
    <property type="project" value="UniProtKB-SubCell"/>
</dbReference>
<keyword evidence="4 6" id="KW-0472">Membrane</keyword>
<comment type="similarity">
    <text evidence="5">Belongs to the SAT4 family.</text>
</comment>
<evidence type="ECO:0000256" key="5">
    <source>
        <dbReference type="ARBA" id="ARBA00038359"/>
    </source>
</evidence>
<dbReference type="PANTHER" id="PTHR33048:SF158">
    <property type="entry name" value="MEMBRANE PROTEIN PTH11-LIKE, PUTATIVE-RELATED"/>
    <property type="match status" value="1"/>
</dbReference>
<proteinExistence type="inferred from homology"/>
<evidence type="ECO:0000256" key="3">
    <source>
        <dbReference type="ARBA" id="ARBA00022989"/>
    </source>
</evidence>
<reference evidence="8" key="1">
    <citation type="journal article" date="2020" name="Stud. Mycol.">
        <title>101 Dothideomycetes genomes: a test case for predicting lifestyles and emergence of pathogens.</title>
        <authorList>
            <person name="Haridas S."/>
            <person name="Albert R."/>
            <person name="Binder M."/>
            <person name="Bloem J."/>
            <person name="Labutti K."/>
            <person name="Salamov A."/>
            <person name="Andreopoulos B."/>
            <person name="Baker S."/>
            <person name="Barry K."/>
            <person name="Bills G."/>
            <person name="Bluhm B."/>
            <person name="Cannon C."/>
            <person name="Castanera R."/>
            <person name="Culley D."/>
            <person name="Daum C."/>
            <person name="Ezra D."/>
            <person name="Gonzalez J."/>
            <person name="Henrissat B."/>
            <person name="Kuo A."/>
            <person name="Liang C."/>
            <person name="Lipzen A."/>
            <person name="Lutzoni F."/>
            <person name="Magnuson J."/>
            <person name="Mondo S."/>
            <person name="Nolan M."/>
            <person name="Ohm R."/>
            <person name="Pangilinan J."/>
            <person name="Park H.-J."/>
            <person name="Ramirez L."/>
            <person name="Alfaro M."/>
            <person name="Sun H."/>
            <person name="Tritt A."/>
            <person name="Yoshinaga Y."/>
            <person name="Zwiers L.-H."/>
            <person name="Turgeon B."/>
            <person name="Goodwin S."/>
            <person name="Spatafora J."/>
            <person name="Crous P."/>
            <person name="Grigoriev I."/>
        </authorList>
    </citation>
    <scope>NUCLEOTIDE SEQUENCE</scope>
    <source>
        <strain evidence="8">CBS 627.86</strain>
    </source>
</reference>